<proteinExistence type="predicted"/>
<evidence type="ECO:0000313" key="2">
    <source>
        <dbReference type="Proteomes" id="UP000190105"/>
    </source>
</evidence>
<dbReference type="RefSeq" id="WP_078695963.1">
    <property type="nucleotide sequence ID" value="NZ_FUYH01000005.1"/>
</dbReference>
<keyword evidence="1" id="KW-0808">Transferase</keyword>
<dbReference type="Proteomes" id="UP000190105">
    <property type="component" value="Unassembled WGS sequence"/>
</dbReference>
<evidence type="ECO:0000313" key="1">
    <source>
        <dbReference type="EMBL" id="SKA83702.1"/>
    </source>
</evidence>
<dbReference type="STRING" id="1147123.SAMN05443428_105148"/>
<keyword evidence="1" id="KW-0418">Kinase</keyword>
<gene>
    <name evidence="1" type="ORF">SAMN05443428_105148</name>
</gene>
<protein>
    <submittedName>
        <fullName evidence="1">Anti-sigma regulatory factor (Ser/Thr protein kinase)</fullName>
    </submittedName>
</protein>
<dbReference type="Gene3D" id="3.30.565.10">
    <property type="entry name" value="Histidine kinase-like ATPase, C-terminal domain"/>
    <property type="match status" value="1"/>
</dbReference>
<dbReference type="InterPro" id="IPR036890">
    <property type="entry name" value="HATPase_C_sf"/>
</dbReference>
<dbReference type="SUPFAM" id="SSF55874">
    <property type="entry name" value="ATPase domain of HSP90 chaperone/DNA topoisomerase II/histidine kinase"/>
    <property type="match status" value="1"/>
</dbReference>
<dbReference type="GO" id="GO:0016301">
    <property type="term" value="F:kinase activity"/>
    <property type="evidence" value="ECO:0007669"/>
    <property type="project" value="UniProtKB-KW"/>
</dbReference>
<keyword evidence="2" id="KW-1185">Reference proteome</keyword>
<dbReference type="OrthoDB" id="9797578at2"/>
<dbReference type="EMBL" id="FUYH01000005">
    <property type="protein sequence ID" value="SKA83702.1"/>
    <property type="molecule type" value="Genomic_DNA"/>
</dbReference>
<sequence>MHDEYIKLHYDVLSGDYIRGGEASSSLKKALMQLGINNSVIRRACVGCYEAEMNIVIHSLGGEIEAVIYKDKIEITAKDRGPGIENINLAMQEGYSTASEEAREMGFGGGMGLPNMKRSSNNFYIESVLGEYTLIKMIINID</sequence>
<dbReference type="AlphaFoldDB" id="A0A1T4X299"/>
<reference evidence="2" key="1">
    <citation type="submission" date="2017-02" db="EMBL/GenBank/DDBJ databases">
        <authorList>
            <person name="Varghese N."/>
            <person name="Submissions S."/>
        </authorList>
    </citation>
    <scope>NUCLEOTIDE SEQUENCE [LARGE SCALE GENOMIC DNA]</scope>
    <source>
        <strain evidence="2">USBA 833</strain>
    </source>
</reference>
<organism evidence="1 2">
    <name type="scientific">Caloramator quimbayensis</name>
    <dbReference type="NCBI Taxonomy" id="1147123"/>
    <lineage>
        <taxon>Bacteria</taxon>
        <taxon>Bacillati</taxon>
        <taxon>Bacillota</taxon>
        <taxon>Clostridia</taxon>
        <taxon>Eubacteriales</taxon>
        <taxon>Clostridiaceae</taxon>
        <taxon>Caloramator</taxon>
    </lineage>
</organism>
<name>A0A1T4X299_9CLOT</name>
<accession>A0A1T4X299</accession>